<evidence type="ECO:0000256" key="6">
    <source>
        <dbReference type="SAM" id="Phobius"/>
    </source>
</evidence>
<keyword evidence="5 6" id="KW-0472">Membrane</keyword>
<evidence type="ECO:0000313" key="8">
    <source>
        <dbReference type="Proteomes" id="UP000240572"/>
    </source>
</evidence>
<dbReference type="Pfam" id="PF12679">
    <property type="entry name" value="ABC2_membrane_2"/>
    <property type="match status" value="1"/>
</dbReference>
<evidence type="ECO:0000256" key="3">
    <source>
        <dbReference type="ARBA" id="ARBA00022692"/>
    </source>
</evidence>
<dbReference type="PANTHER" id="PTHR30294:SF29">
    <property type="entry name" value="MULTIDRUG ABC TRANSPORTER PERMEASE YBHS-RELATED"/>
    <property type="match status" value="1"/>
</dbReference>
<evidence type="ECO:0000313" key="7">
    <source>
        <dbReference type="EMBL" id="PSK94583.1"/>
    </source>
</evidence>
<dbReference type="InterPro" id="IPR051449">
    <property type="entry name" value="ABC-2_transporter_component"/>
</dbReference>
<dbReference type="NCBIfam" id="TIGR03518">
    <property type="entry name" value="ABC_perm_GldF"/>
    <property type="match status" value="1"/>
</dbReference>
<dbReference type="RefSeq" id="WP_106521281.1">
    <property type="nucleotide sequence ID" value="NZ_PYGD01000001.1"/>
</dbReference>
<accession>A0A2P8DBI1</accession>
<gene>
    <name evidence="7" type="ORF">B0I18_101739</name>
</gene>
<organism evidence="7 8">
    <name type="scientific">Taibaiella chishuiensis</name>
    <dbReference type="NCBI Taxonomy" id="1434707"/>
    <lineage>
        <taxon>Bacteria</taxon>
        <taxon>Pseudomonadati</taxon>
        <taxon>Bacteroidota</taxon>
        <taxon>Chitinophagia</taxon>
        <taxon>Chitinophagales</taxon>
        <taxon>Chitinophagaceae</taxon>
        <taxon>Taibaiella</taxon>
    </lineage>
</organism>
<keyword evidence="8" id="KW-1185">Reference proteome</keyword>
<evidence type="ECO:0000256" key="2">
    <source>
        <dbReference type="ARBA" id="ARBA00022475"/>
    </source>
</evidence>
<name>A0A2P8DBI1_9BACT</name>
<feature type="transmembrane region" description="Helical" evidence="6">
    <location>
        <begin position="136"/>
        <end position="157"/>
    </location>
</feature>
<evidence type="ECO:0000256" key="1">
    <source>
        <dbReference type="ARBA" id="ARBA00004651"/>
    </source>
</evidence>
<comment type="subcellular location">
    <subcellularLocation>
        <location evidence="1">Cell membrane</location>
        <topology evidence="1">Multi-pass membrane protein</topology>
    </subcellularLocation>
</comment>
<evidence type="ECO:0000256" key="4">
    <source>
        <dbReference type="ARBA" id="ARBA00022989"/>
    </source>
</evidence>
<proteinExistence type="predicted"/>
<dbReference type="AlphaFoldDB" id="A0A2P8DBI1"/>
<dbReference type="Proteomes" id="UP000240572">
    <property type="component" value="Unassembled WGS sequence"/>
</dbReference>
<keyword evidence="3 6" id="KW-0812">Transmembrane</keyword>
<keyword evidence="2" id="KW-1003">Cell membrane</keyword>
<dbReference type="GO" id="GO:0005886">
    <property type="term" value="C:plasma membrane"/>
    <property type="evidence" value="ECO:0007669"/>
    <property type="project" value="UniProtKB-SubCell"/>
</dbReference>
<dbReference type="OrthoDB" id="9794512at2"/>
<dbReference type="InterPro" id="IPR019860">
    <property type="entry name" value="Motility-assoc_ABC_perm_GldF"/>
</dbReference>
<evidence type="ECO:0000256" key="5">
    <source>
        <dbReference type="ARBA" id="ARBA00023136"/>
    </source>
</evidence>
<dbReference type="EMBL" id="PYGD01000001">
    <property type="protein sequence ID" value="PSK94583.1"/>
    <property type="molecule type" value="Genomic_DNA"/>
</dbReference>
<sequence>MRSIYFKELKSFLSSIAGYVVLLVFLVASGLFMWVLPDTNILDYGYASLEQFFSIAPWLLLFLIPAVTMRSLADEFRGGTMEWLATKPLSLRQIVLGKFFAALSLVVIALLPTLIYLFSIHWLAMDDAALDSGGIIGSYIGLLFLAAAFTAIGIFCSALTDNQIIAFLSSLFLCFLLFSGFEALSRITAFRGGADYYLGLIGIDYHYSSMSRGVIDTRDLVYFLSLIILFIALTRLTLQRKRG</sequence>
<protein>
    <submittedName>
        <fullName evidence="7">Protein involved in gliding motility GldF</fullName>
    </submittedName>
</protein>
<feature type="transmembrane region" description="Helical" evidence="6">
    <location>
        <begin position="94"/>
        <end position="124"/>
    </location>
</feature>
<feature type="transmembrane region" description="Helical" evidence="6">
    <location>
        <begin position="164"/>
        <end position="181"/>
    </location>
</feature>
<feature type="transmembrane region" description="Helical" evidence="6">
    <location>
        <begin position="12"/>
        <end position="35"/>
    </location>
</feature>
<keyword evidence="4 6" id="KW-1133">Transmembrane helix</keyword>
<feature type="transmembrane region" description="Helical" evidence="6">
    <location>
        <begin position="55"/>
        <end position="73"/>
    </location>
</feature>
<dbReference type="PANTHER" id="PTHR30294">
    <property type="entry name" value="MEMBRANE COMPONENT OF ABC TRANSPORTER YHHJ-RELATED"/>
    <property type="match status" value="1"/>
</dbReference>
<dbReference type="GO" id="GO:0140359">
    <property type="term" value="F:ABC-type transporter activity"/>
    <property type="evidence" value="ECO:0007669"/>
    <property type="project" value="InterPro"/>
</dbReference>
<comment type="caution">
    <text evidence="7">The sequence shown here is derived from an EMBL/GenBank/DDBJ whole genome shotgun (WGS) entry which is preliminary data.</text>
</comment>
<reference evidence="7 8" key="1">
    <citation type="submission" date="2018-03" db="EMBL/GenBank/DDBJ databases">
        <title>Genomic Encyclopedia of Type Strains, Phase III (KMG-III): the genomes of soil and plant-associated and newly described type strains.</title>
        <authorList>
            <person name="Whitman W."/>
        </authorList>
    </citation>
    <scope>NUCLEOTIDE SEQUENCE [LARGE SCALE GENOMIC DNA]</scope>
    <source>
        <strain evidence="7 8">CGMCC 1.12700</strain>
    </source>
</reference>
<feature type="transmembrane region" description="Helical" evidence="6">
    <location>
        <begin position="220"/>
        <end position="238"/>
    </location>
</feature>